<dbReference type="Proteomes" id="UP000824533">
    <property type="component" value="Linkage Group LG05"/>
</dbReference>
<keyword evidence="2" id="KW-1185">Reference proteome</keyword>
<gene>
    <name evidence="1" type="ORF">K1T71_003152</name>
</gene>
<sequence length="217" mass="24276">MYSYIFLTVLFVSCNADYTATVRDPICTNRNGYYQSDNSCDSYFECREYQATPMTCPDGLHFNPKTAWPGYACSYPMDVNCEGRGVRQPAQPTASCPHQYGFFPHPDATPEKCGQYVMCTAGTAFDMLCPQGLAFNPVTSHCDWPDQVPYCNTNRYLGFQCPAFADNTQVVNFKYEGNCHYFFSCEKGEARLLSCDPGFAFDTGSGQCVNADLVHCQ</sequence>
<proteinExistence type="predicted"/>
<evidence type="ECO:0000313" key="1">
    <source>
        <dbReference type="EMBL" id="KAJ0181067.1"/>
    </source>
</evidence>
<organism evidence="1 2">
    <name type="scientific">Dendrolimus kikuchii</name>
    <dbReference type="NCBI Taxonomy" id="765133"/>
    <lineage>
        <taxon>Eukaryota</taxon>
        <taxon>Metazoa</taxon>
        <taxon>Ecdysozoa</taxon>
        <taxon>Arthropoda</taxon>
        <taxon>Hexapoda</taxon>
        <taxon>Insecta</taxon>
        <taxon>Pterygota</taxon>
        <taxon>Neoptera</taxon>
        <taxon>Endopterygota</taxon>
        <taxon>Lepidoptera</taxon>
        <taxon>Glossata</taxon>
        <taxon>Ditrysia</taxon>
        <taxon>Bombycoidea</taxon>
        <taxon>Lasiocampidae</taxon>
        <taxon>Dendrolimus</taxon>
    </lineage>
</organism>
<evidence type="ECO:0000313" key="2">
    <source>
        <dbReference type="Proteomes" id="UP000824533"/>
    </source>
</evidence>
<protein>
    <submittedName>
        <fullName evidence="1">Uncharacterized protein</fullName>
    </submittedName>
</protein>
<name>A0ACC1DB21_9NEOP</name>
<dbReference type="EMBL" id="CM034391">
    <property type="protein sequence ID" value="KAJ0181067.1"/>
    <property type="molecule type" value="Genomic_DNA"/>
</dbReference>
<comment type="caution">
    <text evidence="1">The sequence shown here is derived from an EMBL/GenBank/DDBJ whole genome shotgun (WGS) entry which is preliminary data.</text>
</comment>
<reference evidence="1 2" key="1">
    <citation type="journal article" date="2021" name="Front. Genet.">
        <title>Chromosome-Level Genome Assembly Reveals Significant Gene Expansion in the Toll and IMD Signaling Pathways of Dendrolimus kikuchii.</title>
        <authorList>
            <person name="Zhou J."/>
            <person name="Wu P."/>
            <person name="Xiong Z."/>
            <person name="Liu N."/>
            <person name="Zhao N."/>
            <person name="Ji M."/>
            <person name="Qiu Y."/>
            <person name="Yang B."/>
        </authorList>
    </citation>
    <scope>NUCLEOTIDE SEQUENCE [LARGE SCALE GENOMIC DNA]</scope>
    <source>
        <strain evidence="1">Ann1</strain>
    </source>
</reference>
<accession>A0ACC1DB21</accession>